<evidence type="ECO:0000313" key="3">
    <source>
        <dbReference type="EMBL" id="MSD91386.1"/>
    </source>
</evidence>
<keyword evidence="2" id="KW-0472">Membrane</keyword>
<keyword evidence="2" id="KW-0812">Transmembrane</keyword>
<dbReference type="Proteomes" id="UP000436357">
    <property type="component" value="Unassembled WGS sequence"/>
</dbReference>
<feature type="transmembrane region" description="Helical" evidence="2">
    <location>
        <begin position="36"/>
        <end position="55"/>
    </location>
</feature>
<comment type="caution">
    <text evidence="3">The sequence shown here is derived from an EMBL/GenBank/DDBJ whole genome shotgun (WGS) entry which is preliminary data.</text>
</comment>
<sequence>MSETIIRHREWESDDSSEEGTFTKSKRDTVKGGPTILMPGILSASFLISVCNVVFKTVTLMKRYFSNISWNPAYLAFLFLIVPISLVSLFWFGCLPGKSRLQDCVCSSLLGAPDP</sequence>
<evidence type="ECO:0000313" key="4">
    <source>
        <dbReference type="Proteomes" id="UP000436357"/>
    </source>
</evidence>
<keyword evidence="2" id="KW-1133">Transmembrane helix</keyword>
<dbReference type="RefSeq" id="WP_154313558.1">
    <property type="nucleotide sequence ID" value="NZ_WKKW01000004.1"/>
</dbReference>
<organism evidence="3 4">
    <name type="scientific">Bifidobacterium asteroides</name>
    <dbReference type="NCBI Taxonomy" id="1684"/>
    <lineage>
        <taxon>Bacteria</taxon>
        <taxon>Bacillati</taxon>
        <taxon>Actinomycetota</taxon>
        <taxon>Actinomycetes</taxon>
        <taxon>Bifidobacteriales</taxon>
        <taxon>Bifidobacteriaceae</taxon>
        <taxon>Bifidobacterium</taxon>
    </lineage>
</organism>
<reference evidence="3 4" key="1">
    <citation type="submission" date="2019-11" db="EMBL/GenBank/DDBJ databases">
        <title>Draft Genome Sequence of Plant Growth-Promoting Rhizosphere-Associated Bacteria.</title>
        <authorList>
            <person name="Vasilyev I.Y."/>
            <person name="Radchenko V."/>
            <person name="Ilnitskaya E.V."/>
        </authorList>
    </citation>
    <scope>NUCLEOTIDE SEQUENCE [LARGE SCALE GENOMIC DNA]</scope>
    <source>
        <strain evidence="3 4">VRA_9sq_n</strain>
    </source>
</reference>
<accession>A0A6N7TV54</accession>
<protein>
    <submittedName>
        <fullName evidence="3">Uncharacterized protein</fullName>
    </submittedName>
</protein>
<gene>
    <name evidence="3" type="ORF">GKC41_06935</name>
</gene>
<feature type="transmembrane region" description="Helical" evidence="2">
    <location>
        <begin position="75"/>
        <end position="92"/>
    </location>
</feature>
<name>A0A6N7TV54_9BIFI</name>
<dbReference type="EMBL" id="WKKW01000004">
    <property type="protein sequence ID" value="MSD91386.1"/>
    <property type="molecule type" value="Genomic_DNA"/>
</dbReference>
<evidence type="ECO:0000256" key="1">
    <source>
        <dbReference type="SAM" id="MobiDB-lite"/>
    </source>
</evidence>
<feature type="region of interest" description="Disordered" evidence="1">
    <location>
        <begin position="1"/>
        <end position="27"/>
    </location>
</feature>
<dbReference type="AlphaFoldDB" id="A0A6N7TV54"/>
<feature type="compositionally biased region" description="Basic and acidic residues" evidence="1">
    <location>
        <begin position="1"/>
        <end position="11"/>
    </location>
</feature>
<proteinExistence type="predicted"/>
<evidence type="ECO:0000256" key="2">
    <source>
        <dbReference type="SAM" id="Phobius"/>
    </source>
</evidence>